<dbReference type="InterPro" id="IPR032974">
    <property type="entry name" value="Polypren_kinase"/>
</dbReference>
<feature type="transmembrane region" description="Helical" evidence="10">
    <location>
        <begin position="69"/>
        <end position="94"/>
    </location>
</feature>
<dbReference type="OrthoDB" id="377083at2759"/>
<comment type="similarity">
    <text evidence="2">Belongs to the polyprenol kinase family.</text>
</comment>
<comment type="caution">
    <text evidence="11">The sequence shown here is derived from an EMBL/GenBank/DDBJ whole genome shotgun (WGS) entry which is preliminary data.</text>
</comment>
<keyword evidence="6" id="KW-0418">Kinase</keyword>
<evidence type="ECO:0000256" key="6">
    <source>
        <dbReference type="ARBA" id="ARBA00022777"/>
    </source>
</evidence>
<dbReference type="GO" id="GO:0004168">
    <property type="term" value="F:dolichol kinase activity"/>
    <property type="evidence" value="ECO:0007669"/>
    <property type="project" value="UniProtKB-EC"/>
</dbReference>
<keyword evidence="12" id="KW-1185">Reference proteome</keyword>
<evidence type="ECO:0000256" key="1">
    <source>
        <dbReference type="ARBA" id="ARBA00004477"/>
    </source>
</evidence>
<reference evidence="11 12" key="2">
    <citation type="submission" date="2016-08" db="EMBL/GenBank/DDBJ databases">
        <title>Pervasive Adenine N6-methylation of Active Genes in Fungi.</title>
        <authorList>
            <consortium name="DOE Joint Genome Institute"/>
            <person name="Mondo S.J."/>
            <person name="Dannebaum R.O."/>
            <person name="Kuo R.C."/>
            <person name="Labutti K."/>
            <person name="Haridas S."/>
            <person name="Kuo A."/>
            <person name="Salamov A."/>
            <person name="Ahrendt S.R."/>
            <person name="Lipzen A."/>
            <person name="Sullivan W."/>
            <person name="Andreopoulos W.B."/>
            <person name="Clum A."/>
            <person name="Lindquist E."/>
            <person name="Daum C."/>
            <person name="Ramamoorthy G.K."/>
            <person name="Gryganskyi A."/>
            <person name="Culley D."/>
            <person name="Magnuson J.K."/>
            <person name="James T.Y."/>
            <person name="O'Malley M.A."/>
            <person name="Stajich J.E."/>
            <person name="Spatafora J.W."/>
            <person name="Visel A."/>
            <person name="Grigoriev I.V."/>
        </authorList>
    </citation>
    <scope>NUCLEOTIDE SEQUENCE [LARGE SCALE GENOMIC DNA]</scope>
    <source>
        <strain evidence="12">finn</strain>
    </source>
</reference>
<accession>A0A1Y1VNX4</accession>
<feature type="transmembrane region" description="Helical" evidence="10">
    <location>
        <begin position="6"/>
        <end position="24"/>
    </location>
</feature>
<keyword evidence="5 10" id="KW-0812">Transmembrane</keyword>
<evidence type="ECO:0000256" key="4">
    <source>
        <dbReference type="ARBA" id="ARBA00022679"/>
    </source>
</evidence>
<evidence type="ECO:0000313" key="11">
    <source>
        <dbReference type="EMBL" id="ORX61115.1"/>
    </source>
</evidence>
<keyword evidence="7" id="KW-0256">Endoplasmic reticulum</keyword>
<evidence type="ECO:0000256" key="2">
    <source>
        <dbReference type="ARBA" id="ARBA00010794"/>
    </source>
</evidence>
<evidence type="ECO:0000313" key="12">
    <source>
        <dbReference type="Proteomes" id="UP000193719"/>
    </source>
</evidence>
<keyword evidence="4" id="KW-0808">Transferase</keyword>
<gene>
    <name evidence="11" type="ORF">BCR36DRAFT_365699</name>
</gene>
<evidence type="ECO:0000256" key="3">
    <source>
        <dbReference type="ARBA" id="ARBA00012132"/>
    </source>
</evidence>
<dbReference type="AlphaFoldDB" id="A0A1Y1VNX4"/>
<keyword evidence="8 10" id="KW-1133">Transmembrane helix</keyword>
<feature type="transmembrane region" description="Helical" evidence="10">
    <location>
        <begin position="133"/>
        <end position="151"/>
    </location>
</feature>
<evidence type="ECO:0000256" key="8">
    <source>
        <dbReference type="ARBA" id="ARBA00022989"/>
    </source>
</evidence>
<evidence type="ECO:0000256" key="7">
    <source>
        <dbReference type="ARBA" id="ARBA00022824"/>
    </source>
</evidence>
<sequence length="172" mass="19168">MFLSFAVAFCAMLMIEVIRYFKVYPVGVAIHQFMITFIDQKDTGTAILSHIYLLIGCGMPVWLNSLSDNILPGVSGILALGVGDTMASIIGYRYGKTHWPKSKKTVEGTCGFIASITLFVLITNIIYNYGYSFIQWIKFILFVILTGLLEAESNQNDNLILPLFLFSLTSTI</sequence>
<comment type="subcellular location">
    <subcellularLocation>
        <location evidence="1">Endoplasmic reticulum membrane</location>
        <topology evidence="1">Multi-pass membrane protein</topology>
    </subcellularLocation>
</comment>
<dbReference type="Proteomes" id="UP000193719">
    <property type="component" value="Unassembled WGS sequence"/>
</dbReference>
<protein>
    <recommendedName>
        <fullName evidence="3">dolichol kinase</fullName>
        <ecNumber evidence="3">2.7.1.108</ecNumber>
    </recommendedName>
</protein>
<dbReference type="GO" id="GO:0005789">
    <property type="term" value="C:endoplasmic reticulum membrane"/>
    <property type="evidence" value="ECO:0007669"/>
    <property type="project" value="UniProtKB-SubCell"/>
</dbReference>
<dbReference type="PANTHER" id="PTHR13205">
    <property type="entry name" value="TRANSMEMBRANE PROTEIN 15-RELATED"/>
    <property type="match status" value="1"/>
</dbReference>
<reference evidence="11 12" key="1">
    <citation type="submission" date="2016-08" db="EMBL/GenBank/DDBJ databases">
        <title>Genomes of anaerobic fungi encode conserved fungal cellulosomes for biomass hydrolysis.</title>
        <authorList>
            <consortium name="DOE Joint Genome Institute"/>
            <person name="Haitjema C.H."/>
            <person name="Gilmore S.P."/>
            <person name="Henske J.K."/>
            <person name="Solomon K.V."/>
            <person name="De Groot R."/>
            <person name="Kuo A."/>
            <person name="Mondo S.J."/>
            <person name="Salamov A.A."/>
            <person name="Labutti K."/>
            <person name="Zhao Z."/>
            <person name="Chiniquy J."/>
            <person name="Barry K."/>
            <person name="Brewer H.M."/>
            <person name="Purvine S.O."/>
            <person name="Wright A.T."/>
            <person name="Boxma B."/>
            <person name="Van Alen T."/>
            <person name="Hackstein J.H."/>
            <person name="Baker S.E."/>
            <person name="Grigoriev I.V."/>
            <person name="O'Malley M.A."/>
        </authorList>
    </citation>
    <scope>NUCLEOTIDE SEQUENCE [LARGE SCALE GENOMIC DNA]</scope>
    <source>
        <strain evidence="12">finn</strain>
    </source>
</reference>
<dbReference type="EMBL" id="MCFH01000001">
    <property type="protein sequence ID" value="ORX61115.1"/>
    <property type="molecule type" value="Genomic_DNA"/>
</dbReference>
<organism evidence="11 12">
    <name type="scientific">Piromyces finnis</name>
    <dbReference type="NCBI Taxonomy" id="1754191"/>
    <lineage>
        <taxon>Eukaryota</taxon>
        <taxon>Fungi</taxon>
        <taxon>Fungi incertae sedis</taxon>
        <taxon>Chytridiomycota</taxon>
        <taxon>Chytridiomycota incertae sedis</taxon>
        <taxon>Neocallimastigomycetes</taxon>
        <taxon>Neocallimastigales</taxon>
        <taxon>Neocallimastigaceae</taxon>
        <taxon>Piromyces</taxon>
    </lineage>
</organism>
<dbReference type="GO" id="GO:0043048">
    <property type="term" value="P:dolichyl monophosphate biosynthetic process"/>
    <property type="evidence" value="ECO:0007669"/>
    <property type="project" value="TreeGrafter"/>
</dbReference>
<evidence type="ECO:0000256" key="9">
    <source>
        <dbReference type="ARBA" id="ARBA00023136"/>
    </source>
</evidence>
<evidence type="ECO:0000256" key="10">
    <source>
        <dbReference type="SAM" id="Phobius"/>
    </source>
</evidence>
<feature type="transmembrane region" description="Helical" evidence="10">
    <location>
        <begin position="45"/>
        <end position="63"/>
    </location>
</feature>
<dbReference type="EC" id="2.7.1.108" evidence="3"/>
<dbReference type="STRING" id="1754191.A0A1Y1VNX4"/>
<feature type="transmembrane region" description="Helical" evidence="10">
    <location>
        <begin position="106"/>
        <end position="127"/>
    </location>
</feature>
<name>A0A1Y1VNX4_9FUNG</name>
<evidence type="ECO:0000256" key="5">
    <source>
        <dbReference type="ARBA" id="ARBA00022692"/>
    </source>
</evidence>
<dbReference type="PANTHER" id="PTHR13205:SF15">
    <property type="entry name" value="DOLICHOL KINASE"/>
    <property type="match status" value="1"/>
</dbReference>
<keyword evidence="9 10" id="KW-0472">Membrane</keyword>
<proteinExistence type="inferred from homology"/>